<dbReference type="eggNOG" id="ENOG502SUCZ">
    <property type="taxonomic scope" value="Eukaryota"/>
</dbReference>
<feature type="region of interest" description="Disordered" evidence="1">
    <location>
        <begin position="120"/>
        <end position="518"/>
    </location>
</feature>
<dbReference type="OrthoDB" id="4117770at2759"/>
<feature type="compositionally biased region" description="Basic and acidic residues" evidence="1">
    <location>
        <begin position="436"/>
        <end position="448"/>
    </location>
</feature>
<dbReference type="GeneID" id="19174225"/>
<evidence type="ECO:0000313" key="3">
    <source>
        <dbReference type="Proteomes" id="UP000019478"/>
    </source>
</evidence>
<feature type="compositionally biased region" description="Basic and acidic residues" evidence="1">
    <location>
        <begin position="289"/>
        <end position="301"/>
    </location>
</feature>
<sequence length="518" mass="55862">MSPNRGPSPAEGGPQKPLRELENVNKPSVGDRPAVEEEAGTSVQITDNAEAQPEKPRRTIRQIREAAQSKTQAKHDSQLTSLPPPPVPPQKKKSSILGGLFQVREPTQLALNQVAAQMVAQHGSTSATKVPNVRLEKMPEFVPKVNSKWDGIPESAKQKQKKEKERASASGSRSNRPRAGSRDTRDGERRSLHSRNSSSTTDSFASRGRSSGSHTASGRTRFSVPSANSSGDLASQRRVDRSLAPTEPVGTPSSFNQSKANSAESLPEVSADPREVKTILGPNNASNRYPDRESNRSKAYTDDQTTPRWLGSSTAQPTPSIQAVPAHSTSPMPTPQELSPVKPTAFDPQLSRGQTRSGMPQQNVALTSSGVGVLRPPAVSKTKIPNASTNGFLAGEAQELTIPDNKTGTHQANLPSHDREEGRRKTANSAPPSSRKQKDLEKRPDSSRARLGLQASMLVEEEEEEEASPWQVQDKEQASVSSPKAKAAIASSRTASSPRTKFNRPFPFFGKDKDKSSA</sequence>
<feature type="compositionally biased region" description="Basic and acidic residues" evidence="1">
    <location>
        <begin position="180"/>
        <end position="191"/>
    </location>
</feature>
<keyword evidence="3" id="KW-1185">Reference proteome</keyword>
<comment type="caution">
    <text evidence="2">The sequence shown here is derived from an EMBL/GenBank/DDBJ whole genome shotgun (WGS) entry which is preliminary data.</text>
</comment>
<organism evidence="2 3">
    <name type="scientific">Capronia epimyces CBS 606.96</name>
    <dbReference type="NCBI Taxonomy" id="1182542"/>
    <lineage>
        <taxon>Eukaryota</taxon>
        <taxon>Fungi</taxon>
        <taxon>Dikarya</taxon>
        <taxon>Ascomycota</taxon>
        <taxon>Pezizomycotina</taxon>
        <taxon>Eurotiomycetes</taxon>
        <taxon>Chaetothyriomycetidae</taxon>
        <taxon>Chaetothyriales</taxon>
        <taxon>Herpotrichiellaceae</taxon>
        <taxon>Capronia</taxon>
    </lineage>
</organism>
<dbReference type="Proteomes" id="UP000019478">
    <property type="component" value="Unassembled WGS sequence"/>
</dbReference>
<reference evidence="2 3" key="1">
    <citation type="submission" date="2013-03" db="EMBL/GenBank/DDBJ databases">
        <title>The Genome Sequence of Capronia epimyces CBS 606.96.</title>
        <authorList>
            <consortium name="The Broad Institute Genomics Platform"/>
            <person name="Cuomo C."/>
            <person name="de Hoog S."/>
            <person name="Gorbushina A."/>
            <person name="Walker B."/>
            <person name="Young S.K."/>
            <person name="Zeng Q."/>
            <person name="Gargeya S."/>
            <person name="Fitzgerald M."/>
            <person name="Haas B."/>
            <person name="Abouelleil A."/>
            <person name="Allen A.W."/>
            <person name="Alvarado L."/>
            <person name="Arachchi H.M."/>
            <person name="Berlin A.M."/>
            <person name="Chapman S.B."/>
            <person name="Gainer-Dewar J."/>
            <person name="Goldberg J."/>
            <person name="Griggs A."/>
            <person name="Gujja S."/>
            <person name="Hansen M."/>
            <person name="Howarth C."/>
            <person name="Imamovic A."/>
            <person name="Ireland A."/>
            <person name="Larimer J."/>
            <person name="McCowan C."/>
            <person name="Murphy C."/>
            <person name="Pearson M."/>
            <person name="Poon T.W."/>
            <person name="Priest M."/>
            <person name="Roberts A."/>
            <person name="Saif S."/>
            <person name="Shea T."/>
            <person name="Sisk P."/>
            <person name="Sykes S."/>
            <person name="Wortman J."/>
            <person name="Nusbaum C."/>
            <person name="Birren B."/>
        </authorList>
    </citation>
    <scope>NUCLEOTIDE SEQUENCE [LARGE SCALE GENOMIC DNA]</scope>
    <source>
        <strain evidence="2 3">CBS 606.96</strain>
    </source>
</reference>
<feature type="region of interest" description="Disordered" evidence="1">
    <location>
        <begin position="1"/>
        <end position="95"/>
    </location>
</feature>
<feature type="compositionally biased region" description="Low complexity" evidence="1">
    <location>
        <begin position="478"/>
        <end position="492"/>
    </location>
</feature>
<proteinExistence type="predicted"/>
<feature type="compositionally biased region" description="Polar residues" evidence="1">
    <location>
        <begin position="302"/>
        <end position="331"/>
    </location>
</feature>
<feature type="compositionally biased region" description="Polar residues" evidence="1">
    <location>
        <begin position="351"/>
        <end position="370"/>
    </location>
</feature>
<evidence type="ECO:0000256" key="1">
    <source>
        <dbReference type="SAM" id="MobiDB-lite"/>
    </source>
</evidence>
<name>W9X947_9EURO</name>
<gene>
    <name evidence="2" type="ORF">A1O3_10144</name>
</gene>
<feature type="compositionally biased region" description="Polar residues" evidence="1">
    <location>
        <begin position="194"/>
        <end position="233"/>
    </location>
</feature>
<dbReference type="EMBL" id="AMGY01000011">
    <property type="protein sequence ID" value="EXJ76987.1"/>
    <property type="molecule type" value="Genomic_DNA"/>
</dbReference>
<feature type="compositionally biased region" description="Polar residues" evidence="1">
    <location>
        <begin position="404"/>
        <end position="414"/>
    </location>
</feature>
<dbReference type="RefSeq" id="XP_007738425.1">
    <property type="nucleotide sequence ID" value="XM_007740235.1"/>
</dbReference>
<protein>
    <submittedName>
        <fullName evidence="2">Uncharacterized protein</fullName>
    </submittedName>
</protein>
<dbReference type="AlphaFoldDB" id="W9X947"/>
<accession>W9X947</accession>
<dbReference type="HOGENOM" id="CLU_029459_0_0_1"/>
<feature type="compositionally biased region" description="Polar residues" evidence="1">
    <location>
        <begin position="251"/>
        <end position="264"/>
    </location>
</feature>
<evidence type="ECO:0000313" key="2">
    <source>
        <dbReference type="EMBL" id="EXJ76987.1"/>
    </source>
</evidence>